<evidence type="ECO:0000256" key="2">
    <source>
        <dbReference type="PROSITE-ProRule" id="PRU00169"/>
    </source>
</evidence>
<gene>
    <name evidence="4" type="ORF">DFO60_4917</name>
</gene>
<dbReference type="PROSITE" id="PS50110">
    <property type="entry name" value="RESPONSE_REGULATORY"/>
    <property type="match status" value="1"/>
</dbReference>
<dbReference type="InterPro" id="IPR011006">
    <property type="entry name" value="CheY-like_superfamily"/>
</dbReference>
<evidence type="ECO:0000313" key="5">
    <source>
        <dbReference type="Proteomes" id="UP000256988"/>
    </source>
</evidence>
<dbReference type="AlphaFoldDB" id="A0A3D9E728"/>
<dbReference type="SUPFAM" id="SSF52172">
    <property type="entry name" value="CheY-like"/>
    <property type="match status" value="1"/>
</dbReference>
<organism evidence="4 5">
    <name type="scientific">Ectopseudomonas oleovorans</name>
    <name type="common">Pseudomonas oleovorans</name>
    <dbReference type="NCBI Taxonomy" id="301"/>
    <lineage>
        <taxon>Bacteria</taxon>
        <taxon>Pseudomonadati</taxon>
        <taxon>Pseudomonadota</taxon>
        <taxon>Gammaproteobacteria</taxon>
        <taxon>Pseudomonadales</taxon>
        <taxon>Pseudomonadaceae</taxon>
        <taxon>Ectopseudomonas</taxon>
    </lineage>
</organism>
<dbReference type="Gene3D" id="3.40.50.2300">
    <property type="match status" value="1"/>
</dbReference>
<dbReference type="GO" id="GO:0000160">
    <property type="term" value="P:phosphorelay signal transduction system"/>
    <property type="evidence" value="ECO:0007669"/>
    <property type="project" value="InterPro"/>
</dbReference>
<dbReference type="InterPro" id="IPR001789">
    <property type="entry name" value="Sig_transdc_resp-reg_receiver"/>
</dbReference>
<dbReference type="EMBL" id="QRDL01000012">
    <property type="protein sequence ID" value="REC98858.1"/>
    <property type="molecule type" value="Genomic_DNA"/>
</dbReference>
<comment type="caution">
    <text evidence="4">The sequence shown here is derived from an EMBL/GenBank/DDBJ whole genome shotgun (WGS) entry which is preliminary data.</text>
</comment>
<sequence>MKCQVLIAEDEELLADMLREIFEDHDCEVVSFATADAAYDYLQRTSHRLDLLFTDVKMPGEMTGLDLAYHARRLQPGLRIVISSGYFEGPTQQLSQVTLLPKPWEVERLLQACELHR</sequence>
<evidence type="ECO:0000259" key="3">
    <source>
        <dbReference type="PROSITE" id="PS50110"/>
    </source>
</evidence>
<name>A0A3D9E728_ECTOL</name>
<evidence type="ECO:0000256" key="1">
    <source>
        <dbReference type="ARBA" id="ARBA00022553"/>
    </source>
</evidence>
<dbReference type="RefSeq" id="WP_115947125.1">
    <property type="nucleotide sequence ID" value="NZ_QRDL01000012.1"/>
</dbReference>
<dbReference type="SMART" id="SM00448">
    <property type="entry name" value="REC"/>
    <property type="match status" value="1"/>
</dbReference>
<proteinExistence type="predicted"/>
<evidence type="ECO:0000313" key="4">
    <source>
        <dbReference type="EMBL" id="REC98858.1"/>
    </source>
</evidence>
<dbReference type="Proteomes" id="UP000256988">
    <property type="component" value="Unassembled WGS sequence"/>
</dbReference>
<feature type="modified residue" description="4-aspartylphosphate" evidence="2">
    <location>
        <position position="55"/>
    </location>
</feature>
<keyword evidence="1 2" id="KW-0597">Phosphoprotein</keyword>
<dbReference type="PANTHER" id="PTHR44591">
    <property type="entry name" value="STRESS RESPONSE REGULATOR PROTEIN 1"/>
    <property type="match status" value="1"/>
</dbReference>
<accession>A0A3D9E728</accession>
<reference evidence="4 5" key="1">
    <citation type="submission" date="2018-07" db="EMBL/GenBank/DDBJ databases">
        <title>Genome sequencing of rice bacterial endophytes.</title>
        <authorList>
            <person name="Venturi V."/>
        </authorList>
    </citation>
    <scope>NUCLEOTIDE SEQUENCE [LARGE SCALE GENOMIC DNA]</scope>
    <source>
        <strain evidence="4 5">AG1002</strain>
    </source>
</reference>
<dbReference type="PANTHER" id="PTHR44591:SF3">
    <property type="entry name" value="RESPONSE REGULATORY DOMAIN-CONTAINING PROTEIN"/>
    <property type="match status" value="1"/>
</dbReference>
<protein>
    <submittedName>
        <fullName evidence="4">Response regulator receiver domain-containing protein</fullName>
    </submittedName>
</protein>
<dbReference type="Pfam" id="PF00072">
    <property type="entry name" value="Response_reg"/>
    <property type="match status" value="1"/>
</dbReference>
<dbReference type="InterPro" id="IPR050595">
    <property type="entry name" value="Bact_response_regulator"/>
</dbReference>
<feature type="domain" description="Response regulatory" evidence="3">
    <location>
        <begin position="4"/>
        <end position="117"/>
    </location>
</feature>